<dbReference type="EMBL" id="GFAC01003098">
    <property type="protein sequence ID" value="JAT96090.1"/>
    <property type="molecule type" value="mRNA"/>
</dbReference>
<name>A0A1E1XA31_9ACAR</name>
<dbReference type="GO" id="GO:0017056">
    <property type="term" value="F:structural constituent of nuclear pore"/>
    <property type="evidence" value="ECO:0007669"/>
    <property type="project" value="InterPro"/>
</dbReference>
<keyword evidence="4" id="KW-0509">mRNA transport</keyword>
<evidence type="ECO:0000256" key="5">
    <source>
        <dbReference type="ARBA" id="ARBA00022927"/>
    </source>
</evidence>
<evidence type="ECO:0000256" key="7">
    <source>
        <dbReference type="ARBA" id="ARBA00023242"/>
    </source>
</evidence>
<proteinExistence type="evidence at transcript level"/>
<dbReference type="InterPro" id="IPR015943">
    <property type="entry name" value="WD40/YVTN_repeat-like_dom_sf"/>
</dbReference>
<dbReference type="InterPro" id="IPR007187">
    <property type="entry name" value="Nucleoporin_Nup133/Nup155_C"/>
</dbReference>
<keyword evidence="7" id="KW-0539">Nucleus</keyword>
<protein>
    <submittedName>
        <fullName evidence="9">Putative nuclear pore complex protein</fullName>
    </submittedName>
</protein>
<evidence type="ECO:0000313" key="9">
    <source>
        <dbReference type="EMBL" id="JAT96090.1"/>
    </source>
</evidence>
<accession>A0A1E1XA31</accession>
<dbReference type="PANTHER" id="PTHR13405">
    <property type="entry name" value="NUCLEAR PORE COMPLEX PROTEIN NUP133"/>
    <property type="match status" value="1"/>
</dbReference>
<dbReference type="Pfam" id="PF03177">
    <property type="entry name" value="Nucleoporin_C"/>
    <property type="match status" value="1"/>
</dbReference>
<dbReference type="Gene3D" id="2.130.10.10">
    <property type="entry name" value="YVTN repeat-like/Quinoprotein amine dehydrogenase"/>
    <property type="match status" value="1"/>
</dbReference>
<evidence type="ECO:0000256" key="3">
    <source>
        <dbReference type="ARBA" id="ARBA00022448"/>
    </source>
</evidence>
<dbReference type="GO" id="GO:0000972">
    <property type="term" value="P:transcription-dependent tethering of RNA polymerase II gene DNA at nuclear periphery"/>
    <property type="evidence" value="ECO:0007669"/>
    <property type="project" value="TreeGrafter"/>
</dbReference>
<dbReference type="PANTHER" id="PTHR13405:SF11">
    <property type="entry name" value="NUCLEAR PORE COMPLEX PROTEIN NUP133"/>
    <property type="match status" value="1"/>
</dbReference>
<reference evidence="9" key="1">
    <citation type="journal article" date="2017" name="Front. Cell. Infect. Microbiol.">
        <title>The Distinct Transcriptional Response of the Midgut of Amblyomma sculptum and Amblyomma aureolatum Ticks to Rickettsia rickettsii Correlates to Their Differences in Susceptibility to Infection.</title>
        <authorList>
            <person name="Martins L.A."/>
            <person name="Galletti M.F.B.M."/>
            <person name="Ribeiro J.M."/>
            <person name="Fujita A."/>
            <person name="Costa F.B."/>
            <person name="Labruna M.B."/>
            <person name="Daffre S."/>
            <person name="Fogaca A.C."/>
        </authorList>
    </citation>
    <scope>NUCLEOTIDE SEQUENCE</scope>
</reference>
<feature type="domain" description="Nucleoporin Nup133/Nup155-like C-terminal" evidence="8">
    <location>
        <begin position="480"/>
        <end position="662"/>
    </location>
</feature>
<comment type="subcellular location">
    <subcellularLocation>
        <location evidence="1">Nucleus envelope</location>
    </subcellularLocation>
</comment>
<evidence type="ECO:0000256" key="4">
    <source>
        <dbReference type="ARBA" id="ARBA00022816"/>
    </source>
</evidence>
<dbReference type="Gene3D" id="1.25.40.700">
    <property type="match status" value="1"/>
</dbReference>
<dbReference type="SUPFAM" id="SSF117289">
    <property type="entry name" value="Nucleoporin domain"/>
    <property type="match status" value="1"/>
</dbReference>
<evidence type="ECO:0000256" key="1">
    <source>
        <dbReference type="ARBA" id="ARBA00004259"/>
    </source>
</evidence>
<evidence type="ECO:0000259" key="8">
    <source>
        <dbReference type="Pfam" id="PF03177"/>
    </source>
</evidence>
<dbReference type="GO" id="GO:0031080">
    <property type="term" value="C:nuclear pore outer ring"/>
    <property type="evidence" value="ECO:0007669"/>
    <property type="project" value="TreeGrafter"/>
</dbReference>
<dbReference type="Gene3D" id="1.20.58.1380">
    <property type="match status" value="1"/>
</dbReference>
<dbReference type="GO" id="GO:0016973">
    <property type="term" value="P:poly(A)+ mRNA export from nucleus"/>
    <property type="evidence" value="ECO:0007669"/>
    <property type="project" value="TreeGrafter"/>
</dbReference>
<sequence>MQLSSNGVAVLMAALNAQVSQQLHYAIGTVDVRNLGSPADSPASFTDFTVFRFSEQYTEREEEALLGYKFVLPSANRRSCFVYSDTKVYCVTPGSNVDDLDVIEFKKDKLLGAGSYEGTPLFFSHVNGIVCIHSIHAPTHDASHAVERLLQNSDSPTDDKRMEATSVDESNFAKLRSAFILFCKSELLKSEEIVDSIFPGRAEPSSDPDSALDTCVSQLGYRLVDDVPAVDPRWTQQHTLGGSAALSSASLIIHHQLEDKLRAHQLLLNFLKVVGLWPRLYAVTVRGSPMATNLLLQEQAEKVVAAMQLRSLQAQFSAIIDAGIRRVIQARCVSTPGRLTATDHFYQKVSELEKFFPALVEEEEEEFKKGLSPRDEFALITEVNAIFVRVLQEVCMFRDKEQLAYESAREISLEFRPWTTALRDVVCKQHALAATNAVPVADDAASRGRVFQQLTDLADLVLNGHKVQLDSLAHDPAAYEALELQFEQDRKCLIAPLIKAAQYERAAALAEKYYDFASLVEICELTKNKEKLENYMVQFEDQGFSEFVFKWQLDTGRRGELLDQPASQHRNLERFLEGHDTLSWLHDIQLGKMGKAATTLHRLGQHEEKHVLRKKYLLSLSKLAALASDNPPETYGDLINNINKEQALITYQESLPSEVKEAYCLDPKDMKVLGPEELIEMYISGDNVNADEYDITKALELLDFIEDPMKAQVLRMRIWCAAILRNQWEDLETDDPVSAMKDLLFFRIADLGFSQGRNLAEYLPSLEDLLEMPELQDLSGNPNFSFILAAGYEHMQRVAAM</sequence>
<organism evidence="9">
    <name type="scientific">Amblyomma aureolatum</name>
    <dbReference type="NCBI Taxonomy" id="187763"/>
    <lineage>
        <taxon>Eukaryota</taxon>
        <taxon>Metazoa</taxon>
        <taxon>Ecdysozoa</taxon>
        <taxon>Arthropoda</taxon>
        <taxon>Chelicerata</taxon>
        <taxon>Arachnida</taxon>
        <taxon>Acari</taxon>
        <taxon>Parasitiformes</taxon>
        <taxon>Ixodida</taxon>
        <taxon>Ixodoidea</taxon>
        <taxon>Ixodidae</taxon>
        <taxon>Amblyomminae</taxon>
        <taxon>Amblyomma</taxon>
    </lineage>
</organism>
<dbReference type="GO" id="GO:0006606">
    <property type="term" value="P:protein import into nucleus"/>
    <property type="evidence" value="ECO:0007669"/>
    <property type="project" value="TreeGrafter"/>
</dbReference>
<keyword evidence="5" id="KW-0653">Protein transport</keyword>
<dbReference type="AlphaFoldDB" id="A0A1E1XA31"/>
<dbReference type="InterPro" id="IPR037624">
    <property type="entry name" value="Nup133-like"/>
</dbReference>
<evidence type="ECO:0000256" key="6">
    <source>
        <dbReference type="ARBA" id="ARBA00023010"/>
    </source>
</evidence>
<keyword evidence="3" id="KW-0813">Transport</keyword>
<comment type="similarity">
    <text evidence="2">Belongs to the nucleoporin Nup133 family.</text>
</comment>
<evidence type="ECO:0000256" key="2">
    <source>
        <dbReference type="ARBA" id="ARBA00005569"/>
    </source>
</evidence>
<keyword evidence="6" id="KW-0811">Translocation</keyword>